<name>A0AAE4AKT1_9FIRM</name>
<dbReference type="AlphaFoldDB" id="A0AAE4AKT1"/>
<dbReference type="InterPro" id="IPR038062">
    <property type="entry name" value="ScdA-like_N_sf"/>
</dbReference>
<dbReference type="Gene3D" id="1.10.3910.10">
    <property type="entry name" value="SP0561-like"/>
    <property type="match status" value="1"/>
</dbReference>
<evidence type="ECO:0000313" key="3">
    <source>
        <dbReference type="EMBL" id="MDQ0151616.1"/>
    </source>
</evidence>
<protein>
    <submittedName>
        <fullName evidence="3">ABC-type Fe3+ transport system substrate-binding protein</fullName>
    </submittedName>
</protein>
<dbReference type="InterPro" id="IPR015077">
    <property type="entry name" value="DUF1858"/>
</dbReference>
<dbReference type="Pfam" id="PF08984">
    <property type="entry name" value="DUF1858"/>
    <property type="match status" value="1"/>
</dbReference>
<feature type="domain" description="DUF1858" evidence="2">
    <location>
        <begin position="3"/>
        <end position="58"/>
    </location>
</feature>
<keyword evidence="4" id="KW-1185">Reference proteome</keyword>
<evidence type="ECO:0000259" key="2">
    <source>
        <dbReference type="Pfam" id="PF08984"/>
    </source>
</evidence>
<reference evidence="3" key="1">
    <citation type="submission" date="2023-07" db="EMBL/GenBank/DDBJ databases">
        <title>Genomic Encyclopedia of Type Strains, Phase IV (KMG-IV): sequencing the most valuable type-strain genomes for metagenomic binning, comparative biology and taxonomic classification.</title>
        <authorList>
            <person name="Goeker M."/>
        </authorList>
    </citation>
    <scope>NUCLEOTIDE SEQUENCE</scope>
    <source>
        <strain evidence="3">DSM 19659</strain>
    </source>
</reference>
<gene>
    <name evidence="3" type="ORF">J2S20_000296</name>
</gene>
<dbReference type="GO" id="GO:0030288">
    <property type="term" value="C:outer membrane-bounded periplasmic space"/>
    <property type="evidence" value="ECO:0007669"/>
    <property type="project" value="TreeGrafter"/>
</dbReference>
<dbReference type="PANTHER" id="PTHR30006">
    <property type="entry name" value="THIAMINE-BINDING PERIPLASMIC PROTEIN-RELATED"/>
    <property type="match status" value="1"/>
</dbReference>
<dbReference type="EMBL" id="JAUSTO010000002">
    <property type="protein sequence ID" value="MDQ0151616.1"/>
    <property type="molecule type" value="Genomic_DNA"/>
</dbReference>
<dbReference type="Proteomes" id="UP001241537">
    <property type="component" value="Unassembled WGS sequence"/>
</dbReference>
<evidence type="ECO:0000256" key="1">
    <source>
        <dbReference type="ARBA" id="ARBA00022729"/>
    </source>
</evidence>
<comment type="caution">
    <text evidence="3">The sequence shown here is derived from an EMBL/GenBank/DDBJ whole genome shotgun (WGS) entry which is preliminary data.</text>
</comment>
<dbReference type="GO" id="GO:0030976">
    <property type="term" value="F:thiamine pyrophosphate binding"/>
    <property type="evidence" value="ECO:0007669"/>
    <property type="project" value="TreeGrafter"/>
</dbReference>
<dbReference type="Pfam" id="PF13343">
    <property type="entry name" value="SBP_bac_6"/>
    <property type="match status" value="1"/>
</dbReference>
<dbReference type="Gene3D" id="3.40.190.10">
    <property type="entry name" value="Periplasmic binding protein-like II"/>
    <property type="match status" value="2"/>
</dbReference>
<evidence type="ECO:0000313" key="4">
    <source>
        <dbReference type="Proteomes" id="UP001241537"/>
    </source>
</evidence>
<dbReference type="SUPFAM" id="SSF53850">
    <property type="entry name" value="Periplasmic binding protein-like II"/>
    <property type="match status" value="1"/>
</dbReference>
<dbReference type="RefSeq" id="WP_106612970.1">
    <property type="nucleotide sequence ID" value="NZ_JAUSTO010000002.1"/>
</dbReference>
<dbReference type="SUPFAM" id="SSF140683">
    <property type="entry name" value="SP0561-like"/>
    <property type="match status" value="1"/>
</dbReference>
<dbReference type="GO" id="GO:0030975">
    <property type="term" value="F:thiamine binding"/>
    <property type="evidence" value="ECO:0007669"/>
    <property type="project" value="TreeGrafter"/>
</dbReference>
<organism evidence="3 4">
    <name type="scientific">Moryella indoligenes</name>
    <dbReference type="NCBI Taxonomy" id="371674"/>
    <lineage>
        <taxon>Bacteria</taxon>
        <taxon>Bacillati</taxon>
        <taxon>Bacillota</taxon>
        <taxon>Clostridia</taxon>
        <taxon>Lachnospirales</taxon>
        <taxon>Lachnospiraceae</taxon>
        <taxon>Moryella</taxon>
    </lineage>
</organism>
<accession>A0AAE4AKT1</accession>
<proteinExistence type="predicted"/>
<sequence length="393" mass="43720">MNTEKNVYALCMEHPALREFLISHGFSPLRQDIAFQTMGKMISLRQALATKGIDEEIFLSEYENYRAVAGSEEEADNAVDASATRRYLAAGSLPCPVKLPLTDHLNAYNKVHHVHDIDFDFRSANLGLDFVTERLLSGKEAAYPDLISSAGYELIINSELHSVFATHYTAPELPFNREMQTKLPGLRDPKGLYRIIAVVPAVFIVNKRALNGRQVPRSWEELLSGDFRRSVAIPVSDLDMHNALVLTIYSRFGVQGLAALKECFAKSLHPAQMVKGMQNQAPSVSIAPYFFASMIANDNQELVWPEEGAVASPILMTVRRESEAAIASVIDYLLSNEVNHILSFNGKFPVTSPSAGPQLAPEQQLLFAGWDMLHEISRELPVIEKYFALNQKG</sequence>
<keyword evidence="1" id="KW-0732">Signal</keyword>
<dbReference type="PANTHER" id="PTHR30006:SF2">
    <property type="entry name" value="ABC TRANSPORTER SUBSTRATE-BINDING PROTEIN"/>
    <property type="match status" value="1"/>
</dbReference>
<dbReference type="GO" id="GO:0015888">
    <property type="term" value="P:thiamine transport"/>
    <property type="evidence" value="ECO:0007669"/>
    <property type="project" value="TreeGrafter"/>
</dbReference>